<evidence type="ECO:0000313" key="3">
    <source>
        <dbReference type="EMBL" id="KAG1815016.1"/>
    </source>
</evidence>
<keyword evidence="1" id="KW-0472">Membrane</keyword>
<accession>A0A9P7E919</accession>
<feature type="transmembrane region" description="Helical" evidence="1">
    <location>
        <begin position="74"/>
        <end position="95"/>
    </location>
</feature>
<keyword evidence="1" id="KW-1133">Transmembrane helix</keyword>
<gene>
    <name evidence="3" type="ORF">BJ212DRAFT_1358850</name>
</gene>
<dbReference type="EMBL" id="JABBWG010000019">
    <property type="protein sequence ID" value="KAG1815016.1"/>
    <property type="molecule type" value="Genomic_DNA"/>
</dbReference>
<evidence type="ECO:0000259" key="2">
    <source>
        <dbReference type="Pfam" id="PF20151"/>
    </source>
</evidence>
<evidence type="ECO:0000256" key="1">
    <source>
        <dbReference type="SAM" id="Phobius"/>
    </source>
</evidence>
<comment type="caution">
    <text evidence="3">The sequence shown here is derived from an EMBL/GenBank/DDBJ whole genome shotgun (WGS) entry which is preliminary data.</text>
</comment>
<dbReference type="GeneID" id="64629848"/>
<keyword evidence="4" id="KW-1185">Reference proteome</keyword>
<feature type="domain" description="DUF6533" evidence="2">
    <location>
        <begin position="37"/>
        <end position="82"/>
    </location>
</feature>
<reference evidence="3" key="1">
    <citation type="journal article" date="2020" name="New Phytol.">
        <title>Comparative genomics reveals dynamic genome evolution in host specialist ectomycorrhizal fungi.</title>
        <authorList>
            <person name="Lofgren L.A."/>
            <person name="Nguyen N.H."/>
            <person name="Vilgalys R."/>
            <person name="Ruytinx J."/>
            <person name="Liao H.L."/>
            <person name="Branco S."/>
            <person name="Kuo A."/>
            <person name="LaButti K."/>
            <person name="Lipzen A."/>
            <person name="Andreopoulos W."/>
            <person name="Pangilinan J."/>
            <person name="Riley R."/>
            <person name="Hundley H."/>
            <person name="Na H."/>
            <person name="Barry K."/>
            <person name="Grigoriev I.V."/>
            <person name="Stajich J.E."/>
            <person name="Kennedy P.G."/>
        </authorList>
    </citation>
    <scope>NUCLEOTIDE SEQUENCE</scope>
    <source>
        <strain evidence="3">MN1</strain>
    </source>
</reference>
<dbReference type="AlphaFoldDB" id="A0A9P7E919"/>
<evidence type="ECO:0000313" key="4">
    <source>
        <dbReference type="Proteomes" id="UP000807769"/>
    </source>
</evidence>
<keyword evidence="1" id="KW-0812">Transmembrane</keyword>
<proteinExistence type="predicted"/>
<dbReference type="Proteomes" id="UP000807769">
    <property type="component" value="Unassembled WGS sequence"/>
</dbReference>
<dbReference type="Pfam" id="PF20151">
    <property type="entry name" value="DUF6533"/>
    <property type="match status" value="1"/>
</dbReference>
<organism evidence="3 4">
    <name type="scientific">Suillus subaureus</name>
    <dbReference type="NCBI Taxonomy" id="48587"/>
    <lineage>
        <taxon>Eukaryota</taxon>
        <taxon>Fungi</taxon>
        <taxon>Dikarya</taxon>
        <taxon>Basidiomycota</taxon>
        <taxon>Agaricomycotina</taxon>
        <taxon>Agaricomycetes</taxon>
        <taxon>Agaricomycetidae</taxon>
        <taxon>Boletales</taxon>
        <taxon>Suillineae</taxon>
        <taxon>Suillaceae</taxon>
        <taxon>Suillus</taxon>
    </lineage>
</organism>
<sequence>MIAPRTNIIHGLSLLYSLVEMDATERQQLLAARTHSYVILVANSILMYDHMATLTEEIIFIWRRPKALSAISFLVNRYFALLGNIYGLFIAFMPIPDQRCELLTLEYLSFRSTNA</sequence>
<dbReference type="InterPro" id="IPR045340">
    <property type="entry name" value="DUF6533"/>
</dbReference>
<dbReference type="OrthoDB" id="2745134at2759"/>
<name>A0A9P7E919_9AGAM</name>
<protein>
    <recommendedName>
        <fullName evidence="2">DUF6533 domain-containing protein</fullName>
    </recommendedName>
</protein>
<dbReference type="RefSeq" id="XP_041192153.1">
    <property type="nucleotide sequence ID" value="XM_041335831.1"/>
</dbReference>